<evidence type="ECO:0000313" key="1">
    <source>
        <dbReference type="EMBL" id="GAA1915133.1"/>
    </source>
</evidence>
<proteinExistence type="predicted"/>
<reference evidence="1 2" key="1">
    <citation type="journal article" date="2019" name="Int. J. Syst. Evol. Microbiol.">
        <title>The Global Catalogue of Microorganisms (GCM) 10K type strain sequencing project: providing services to taxonomists for standard genome sequencing and annotation.</title>
        <authorList>
            <consortium name="The Broad Institute Genomics Platform"/>
            <consortium name="The Broad Institute Genome Sequencing Center for Infectious Disease"/>
            <person name="Wu L."/>
            <person name="Ma J."/>
        </authorList>
    </citation>
    <scope>NUCLEOTIDE SEQUENCE [LARGE SCALE GENOMIC DNA]</scope>
    <source>
        <strain evidence="1 2">JCM 14900</strain>
    </source>
</reference>
<accession>A0ABN2P8I2</accession>
<sequence>MDLEPWAERERTHWRQLHTFGGFLWPASALDLDEDFDASIIVLRAEKATEKAMSVEETLQELEWLLDGGVPAGLALEQVHGSLEALQRAAERRGRHDLSRRIARSTVSAWELRWGANERRSA</sequence>
<dbReference type="Proteomes" id="UP001501343">
    <property type="component" value="Unassembled WGS sequence"/>
</dbReference>
<name>A0ABN2P8I2_9MICO</name>
<protein>
    <submittedName>
        <fullName evidence="1">Uncharacterized protein</fullName>
    </submittedName>
</protein>
<organism evidence="1 2">
    <name type="scientific">Microbacterium aoyamense</name>
    <dbReference type="NCBI Taxonomy" id="344166"/>
    <lineage>
        <taxon>Bacteria</taxon>
        <taxon>Bacillati</taxon>
        <taxon>Actinomycetota</taxon>
        <taxon>Actinomycetes</taxon>
        <taxon>Micrococcales</taxon>
        <taxon>Microbacteriaceae</taxon>
        <taxon>Microbacterium</taxon>
    </lineage>
</organism>
<evidence type="ECO:0000313" key="2">
    <source>
        <dbReference type="Proteomes" id="UP001501343"/>
    </source>
</evidence>
<gene>
    <name evidence="1" type="ORF">GCM10009775_04450</name>
</gene>
<keyword evidence="2" id="KW-1185">Reference proteome</keyword>
<comment type="caution">
    <text evidence="1">The sequence shown here is derived from an EMBL/GenBank/DDBJ whole genome shotgun (WGS) entry which is preliminary data.</text>
</comment>
<dbReference type="EMBL" id="BAAAOF010000002">
    <property type="protein sequence ID" value="GAA1915133.1"/>
    <property type="molecule type" value="Genomic_DNA"/>
</dbReference>
<dbReference type="RefSeq" id="WP_248144948.1">
    <property type="nucleotide sequence ID" value="NZ_BAAAOF010000002.1"/>
</dbReference>